<dbReference type="InParanoid" id="A0A1Q5PYS9"/>
<keyword evidence="1" id="KW-0812">Transmembrane</keyword>
<dbReference type="AlphaFoldDB" id="A0A1Q5PYS9"/>
<organism evidence="3 4">
    <name type="scientific">Buchananella hordeovulneris</name>
    <dbReference type="NCBI Taxonomy" id="52770"/>
    <lineage>
        <taxon>Bacteria</taxon>
        <taxon>Bacillati</taxon>
        <taxon>Actinomycetota</taxon>
        <taxon>Actinomycetes</taxon>
        <taxon>Actinomycetales</taxon>
        <taxon>Actinomycetaceae</taxon>
        <taxon>Buchananella</taxon>
    </lineage>
</organism>
<feature type="transmembrane region" description="Helical" evidence="1">
    <location>
        <begin position="205"/>
        <end position="226"/>
    </location>
</feature>
<feature type="domain" description="EccD-like transmembrane" evidence="2">
    <location>
        <begin position="98"/>
        <end position="443"/>
    </location>
</feature>
<feature type="transmembrane region" description="Helical" evidence="1">
    <location>
        <begin position="177"/>
        <end position="198"/>
    </location>
</feature>
<reference evidence="4" key="1">
    <citation type="submission" date="2016-12" db="EMBL/GenBank/DDBJ databases">
        <authorList>
            <person name="Meng X."/>
        </authorList>
    </citation>
    <scope>NUCLEOTIDE SEQUENCE [LARGE SCALE GENOMIC DNA]</scope>
    <source>
        <strain evidence="4">DSM 20732</strain>
    </source>
</reference>
<keyword evidence="4" id="KW-1185">Reference proteome</keyword>
<dbReference type="RefSeq" id="WP_073822145.1">
    <property type="nucleotide sequence ID" value="NZ_MQVS01000001.1"/>
</dbReference>
<feature type="transmembrane region" description="Helical" evidence="1">
    <location>
        <begin position="127"/>
        <end position="145"/>
    </location>
</feature>
<evidence type="ECO:0000259" key="2">
    <source>
        <dbReference type="Pfam" id="PF19053"/>
    </source>
</evidence>
<comment type="caution">
    <text evidence="3">The sequence shown here is derived from an EMBL/GenBank/DDBJ whole genome shotgun (WGS) entry which is preliminary data.</text>
</comment>
<keyword evidence="1" id="KW-0472">Membrane</keyword>
<gene>
    <name evidence="3" type="ORF">BSZ40_00390</name>
</gene>
<evidence type="ECO:0000313" key="4">
    <source>
        <dbReference type="Proteomes" id="UP000185612"/>
    </source>
</evidence>
<dbReference type="InterPro" id="IPR044049">
    <property type="entry name" value="EccD_transm"/>
</dbReference>
<feature type="transmembrane region" description="Helical" evidence="1">
    <location>
        <begin position="232"/>
        <end position="253"/>
    </location>
</feature>
<accession>A0A1Q5PYS9</accession>
<feature type="transmembrane region" description="Helical" evidence="1">
    <location>
        <begin position="327"/>
        <end position="345"/>
    </location>
</feature>
<evidence type="ECO:0000313" key="3">
    <source>
        <dbReference type="EMBL" id="OKL52612.1"/>
    </source>
</evidence>
<feature type="transmembrane region" description="Helical" evidence="1">
    <location>
        <begin position="357"/>
        <end position="377"/>
    </location>
</feature>
<protein>
    <recommendedName>
        <fullName evidence="2">EccD-like transmembrane domain-containing protein</fullName>
    </recommendedName>
</protein>
<dbReference type="Proteomes" id="UP000185612">
    <property type="component" value="Unassembled WGS sequence"/>
</dbReference>
<name>A0A1Q5PYS9_9ACTO</name>
<evidence type="ECO:0000256" key="1">
    <source>
        <dbReference type="SAM" id="Phobius"/>
    </source>
</evidence>
<dbReference type="EMBL" id="MQVS01000001">
    <property type="protein sequence ID" value="OKL52612.1"/>
    <property type="molecule type" value="Genomic_DNA"/>
</dbReference>
<sequence>MAGSLTSATIVDVYGRHDVAVPTGTSLGGLLDHLGIDHTPGTLVVADNNGKTVDLDDVFGSHLPPGSLLTITRGTDTRQAEVRAITEATRSWFHPVLGLVAAFGILIVLEATLVAEVWLAQTWAPAWLRWALAALCLALSLALLARRRVWTSPWLCPPTTACVGLAVAGLLTPDALAAASLLPTLAAWGALMGALLAWTLTRGTVLLTAAYVWAGLAITATVQATLGVPWTQLAPFVQVLATVGVTVAPQYTFRVPDSQLLDLPLVTTSAPTVRAPAVVAPVPITHRRVERSLREATARGQVLLLFCCTLVAVTALLNVQLIGLATWAGRAALALQLACLGVLLVTPRHHRERGARALPRLTALVLVLATALGSPLLPQVGAATMGAMLVVAACGVCVGTVLHTTKPTTPLFGRFLDLVEAFSLLTLLPAASLAAGLFTLVRQVMS</sequence>
<keyword evidence="1" id="KW-1133">Transmembrane helix</keyword>
<feature type="transmembrane region" description="Helical" evidence="1">
    <location>
        <begin position="92"/>
        <end position="115"/>
    </location>
</feature>
<dbReference type="Pfam" id="PF19053">
    <property type="entry name" value="EccD"/>
    <property type="match status" value="1"/>
</dbReference>
<feature type="transmembrane region" description="Helical" evidence="1">
    <location>
        <begin position="152"/>
        <end position="171"/>
    </location>
</feature>
<feature type="transmembrane region" description="Helical" evidence="1">
    <location>
        <begin position="415"/>
        <end position="441"/>
    </location>
</feature>
<dbReference type="OrthoDB" id="3267556at2"/>
<feature type="transmembrane region" description="Helical" evidence="1">
    <location>
        <begin position="383"/>
        <end position="403"/>
    </location>
</feature>
<proteinExistence type="predicted"/>
<feature type="transmembrane region" description="Helical" evidence="1">
    <location>
        <begin position="302"/>
        <end position="321"/>
    </location>
</feature>